<name>A0AAD9UCF5_RIDPI</name>
<dbReference type="Gene3D" id="1.10.533.10">
    <property type="entry name" value="Death Domain, Fas"/>
    <property type="match status" value="2"/>
</dbReference>
<dbReference type="SUPFAM" id="SSF57196">
    <property type="entry name" value="EGF/Laminin"/>
    <property type="match status" value="1"/>
</dbReference>
<proteinExistence type="predicted"/>
<dbReference type="SMART" id="SM00005">
    <property type="entry name" value="DEATH"/>
    <property type="match status" value="2"/>
</dbReference>
<dbReference type="SUPFAM" id="SSF47986">
    <property type="entry name" value="DEATH domain"/>
    <property type="match status" value="2"/>
</dbReference>
<feature type="domain" description="Death" evidence="1">
    <location>
        <begin position="377"/>
        <end position="460"/>
    </location>
</feature>
<feature type="domain" description="Death" evidence="1">
    <location>
        <begin position="269"/>
        <end position="358"/>
    </location>
</feature>
<evidence type="ECO:0000313" key="2">
    <source>
        <dbReference type="EMBL" id="KAK2184176.1"/>
    </source>
</evidence>
<dbReference type="Pfam" id="PF00531">
    <property type="entry name" value="Death"/>
    <property type="match status" value="2"/>
</dbReference>
<dbReference type="PANTHER" id="PTHR12582:SF41">
    <property type="entry name" value="UNC5C-LIKE PROTEIN"/>
    <property type="match status" value="1"/>
</dbReference>
<keyword evidence="3" id="KW-1185">Reference proteome</keyword>
<organism evidence="2 3">
    <name type="scientific">Ridgeia piscesae</name>
    <name type="common">Tubeworm</name>
    <dbReference type="NCBI Taxonomy" id="27915"/>
    <lineage>
        <taxon>Eukaryota</taxon>
        <taxon>Metazoa</taxon>
        <taxon>Spiralia</taxon>
        <taxon>Lophotrochozoa</taxon>
        <taxon>Annelida</taxon>
        <taxon>Polychaeta</taxon>
        <taxon>Sedentaria</taxon>
        <taxon>Canalipalpata</taxon>
        <taxon>Sabellida</taxon>
        <taxon>Siboglinidae</taxon>
        <taxon>Ridgeia</taxon>
    </lineage>
</organism>
<dbReference type="EMBL" id="JAODUO010000278">
    <property type="protein sequence ID" value="KAK2184176.1"/>
    <property type="molecule type" value="Genomic_DNA"/>
</dbReference>
<evidence type="ECO:0000313" key="3">
    <source>
        <dbReference type="Proteomes" id="UP001209878"/>
    </source>
</evidence>
<gene>
    <name evidence="2" type="ORF">NP493_277g01037</name>
</gene>
<dbReference type="CDD" id="cd00053">
    <property type="entry name" value="EGF"/>
    <property type="match status" value="1"/>
</dbReference>
<protein>
    <recommendedName>
        <fullName evidence="1">Death domain-containing protein</fullName>
    </recommendedName>
</protein>
<dbReference type="Proteomes" id="UP001209878">
    <property type="component" value="Unassembled WGS sequence"/>
</dbReference>
<dbReference type="PANTHER" id="PTHR12582">
    <property type="entry name" value="NETRIN RECEPTOR UNC5"/>
    <property type="match status" value="1"/>
</dbReference>
<sequence length="463" mass="51854">MAAHVSVSRPESGVCVRQDSQGTNATKPCQNSGKCEQQSSGYVCHCRQVVSEIDDRFYWTFTVGQAGGIFHVMNIVLSIPKDAVDKDVTIKIAISHNDQDRPPEHDSASCHFVVDGSRRCLVFLDHFCVFTVVNKTTGSETLAKGVNALVYADPWRLFKYTQARDYDDVLVGSQPFIVRDNQNDITLSVSDVAAGWELQDNDIEFLTVWQNMRSNCSFALHSAMPGAVTEVSCTVTALQQHTEVARNTSVQESSDFQESSRHLRQIQTTTRLSTIPHQLKMQLASLLDPPDHIRGHDWRHLASVLGLDEKVPFLQSKGYPMELLLMVWEMRNKSLCSLASTMRKIEREDAASTIESFLRVTNVPEETTPKVVEECVIPDDLKTRLALLLDPIDEVNGHDWRHLAAQLGLDHNISFLQRKRSPTEELLRHCEKSHISLPALAAMMRTMGRDDAAVAIDGHGMPH</sequence>
<dbReference type="InterPro" id="IPR037936">
    <property type="entry name" value="UNC5A-D"/>
</dbReference>
<dbReference type="InterPro" id="IPR000488">
    <property type="entry name" value="Death_dom"/>
</dbReference>
<dbReference type="GO" id="GO:0005042">
    <property type="term" value="F:netrin receptor activity"/>
    <property type="evidence" value="ECO:0007669"/>
    <property type="project" value="InterPro"/>
</dbReference>
<dbReference type="AlphaFoldDB" id="A0AAD9UCF5"/>
<dbReference type="GO" id="GO:0016020">
    <property type="term" value="C:membrane"/>
    <property type="evidence" value="ECO:0007669"/>
    <property type="project" value="InterPro"/>
</dbReference>
<reference evidence="2" key="1">
    <citation type="journal article" date="2023" name="Mol. Biol. Evol.">
        <title>Third-Generation Sequencing Reveals the Adaptive Role of the Epigenome in Three Deep-Sea Polychaetes.</title>
        <authorList>
            <person name="Perez M."/>
            <person name="Aroh O."/>
            <person name="Sun Y."/>
            <person name="Lan Y."/>
            <person name="Juniper S.K."/>
            <person name="Young C.R."/>
            <person name="Angers B."/>
            <person name="Qian P.Y."/>
        </authorList>
    </citation>
    <scope>NUCLEOTIDE SEQUENCE</scope>
    <source>
        <strain evidence="2">R07B-5</strain>
    </source>
</reference>
<comment type="caution">
    <text evidence="2">The sequence shown here is derived from an EMBL/GenBank/DDBJ whole genome shotgun (WGS) entry which is preliminary data.</text>
</comment>
<evidence type="ECO:0000259" key="1">
    <source>
        <dbReference type="SMART" id="SM00005"/>
    </source>
</evidence>
<dbReference type="InterPro" id="IPR011029">
    <property type="entry name" value="DEATH-like_dom_sf"/>
</dbReference>
<accession>A0AAD9UCF5</accession>